<name>A0A165LWQ8_9APHY</name>
<gene>
    <name evidence="1" type="ORF">DAEQUDRAFT_732037</name>
</gene>
<proteinExistence type="predicted"/>
<organism evidence="1 2">
    <name type="scientific">Daedalea quercina L-15889</name>
    <dbReference type="NCBI Taxonomy" id="1314783"/>
    <lineage>
        <taxon>Eukaryota</taxon>
        <taxon>Fungi</taxon>
        <taxon>Dikarya</taxon>
        <taxon>Basidiomycota</taxon>
        <taxon>Agaricomycotina</taxon>
        <taxon>Agaricomycetes</taxon>
        <taxon>Polyporales</taxon>
        <taxon>Fomitopsis</taxon>
    </lineage>
</organism>
<protein>
    <submittedName>
        <fullName evidence="1">Uncharacterized protein</fullName>
    </submittedName>
</protein>
<dbReference type="EMBL" id="KV429115">
    <property type="protein sequence ID" value="KZT64944.1"/>
    <property type="molecule type" value="Genomic_DNA"/>
</dbReference>
<accession>A0A165LWQ8</accession>
<reference evidence="1 2" key="1">
    <citation type="journal article" date="2016" name="Mol. Biol. Evol.">
        <title>Comparative Genomics of Early-Diverging Mushroom-Forming Fungi Provides Insights into the Origins of Lignocellulose Decay Capabilities.</title>
        <authorList>
            <person name="Nagy L.G."/>
            <person name="Riley R."/>
            <person name="Tritt A."/>
            <person name="Adam C."/>
            <person name="Daum C."/>
            <person name="Floudas D."/>
            <person name="Sun H."/>
            <person name="Yadav J.S."/>
            <person name="Pangilinan J."/>
            <person name="Larsson K.H."/>
            <person name="Matsuura K."/>
            <person name="Barry K."/>
            <person name="Labutti K."/>
            <person name="Kuo R."/>
            <person name="Ohm R.A."/>
            <person name="Bhattacharya S.S."/>
            <person name="Shirouzu T."/>
            <person name="Yoshinaga Y."/>
            <person name="Martin F.M."/>
            <person name="Grigoriev I.V."/>
            <person name="Hibbett D.S."/>
        </authorList>
    </citation>
    <scope>NUCLEOTIDE SEQUENCE [LARGE SCALE GENOMIC DNA]</scope>
    <source>
        <strain evidence="1 2">L-15889</strain>
    </source>
</reference>
<keyword evidence="2" id="KW-1185">Reference proteome</keyword>
<sequence>MGLSDTRNLARVCCCWVLPPLSGECYDKGGVMVDDQTLTSSAMNGPGSLRHRWRGSISLSPPIRASGRPTSTAKGLGSCVPGGRFDVGPRA</sequence>
<evidence type="ECO:0000313" key="1">
    <source>
        <dbReference type="EMBL" id="KZT64944.1"/>
    </source>
</evidence>
<dbReference type="AlphaFoldDB" id="A0A165LWQ8"/>
<evidence type="ECO:0000313" key="2">
    <source>
        <dbReference type="Proteomes" id="UP000076727"/>
    </source>
</evidence>
<dbReference type="Proteomes" id="UP000076727">
    <property type="component" value="Unassembled WGS sequence"/>
</dbReference>